<accession>A0ACB8Q3M6</accession>
<protein>
    <submittedName>
        <fullName evidence="1">Uncharacterized protein</fullName>
    </submittedName>
</protein>
<sequence length="211" mass="24608">HVRWLEHLPRHSTVPSIDHGKAIYANVMAATRPDDDLSPNACAAARARPCPFCDKHRWDRAIMRCRERHFFFYYAPTMLSHTPAITRRYSEDWRNVETIVHPIDRLITQIGQFLAYSRQAGNHRRDYIGQARRYMRKLYKIPFTVSPSQNDNFGLELAHLHRALASLPSNQRAKKRGMPKFTFGQDVDPDRHDGTRYICRGRTTHLLGMPT</sequence>
<dbReference type="EMBL" id="MU274826">
    <property type="protein sequence ID" value="KAI0026321.1"/>
    <property type="molecule type" value="Genomic_DNA"/>
</dbReference>
<evidence type="ECO:0000313" key="2">
    <source>
        <dbReference type="Proteomes" id="UP000814128"/>
    </source>
</evidence>
<reference evidence="1" key="1">
    <citation type="submission" date="2021-02" db="EMBL/GenBank/DDBJ databases">
        <authorList>
            <consortium name="DOE Joint Genome Institute"/>
            <person name="Ahrendt S."/>
            <person name="Looney B.P."/>
            <person name="Miyauchi S."/>
            <person name="Morin E."/>
            <person name="Drula E."/>
            <person name="Courty P.E."/>
            <person name="Chicoki N."/>
            <person name="Fauchery L."/>
            <person name="Kohler A."/>
            <person name="Kuo A."/>
            <person name="Labutti K."/>
            <person name="Pangilinan J."/>
            <person name="Lipzen A."/>
            <person name="Riley R."/>
            <person name="Andreopoulos W."/>
            <person name="He G."/>
            <person name="Johnson J."/>
            <person name="Barry K.W."/>
            <person name="Grigoriev I.V."/>
            <person name="Nagy L."/>
            <person name="Hibbett D."/>
            <person name="Henrissat B."/>
            <person name="Matheny P.B."/>
            <person name="Labbe J."/>
            <person name="Martin F."/>
        </authorList>
    </citation>
    <scope>NUCLEOTIDE SEQUENCE</scope>
    <source>
        <strain evidence="1">EC-137</strain>
    </source>
</reference>
<evidence type="ECO:0000313" key="1">
    <source>
        <dbReference type="EMBL" id="KAI0026321.1"/>
    </source>
</evidence>
<proteinExistence type="predicted"/>
<organism evidence="1 2">
    <name type="scientific">Vararia minispora EC-137</name>
    <dbReference type="NCBI Taxonomy" id="1314806"/>
    <lineage>
        <taxon>Eukaryota</taxon>
        <taxon>Fungi</taxon>
        <taxon>Dikarya</taxon>
        <taxon>Basidiomycota</taxon>
        <taxon>Agaricomycotina</taxon>
        <taxon>Agaricomycetes</taxon>
        <taxon>Russulales</taxon>
        <taxon>Lachnocladiaceae</taxon>
        <taxon>Vararia</taxon>
    </lineage>
</organism>
<reference evidence="1" key="2">
    <citation type="journal article" date="2022" name="New Phytol.">
        <title>Evolutionary transition to the ectomycorrhizal habit in the genomes of a hyperdiverse lineage of mushroom-forming fungi.</title>
        <authorList>
            <person name="Looney B."/>
            <person name="Miyauchi S."/>
            <person name="Morin E."/>
            <person name="Drula E."/>
            <person name="Courty P.E."/>
            <person name="Kohler A."/>
            <person name="Kuo A."/>
            <person name="LaButti K."/>
            <person name="Pangilinan J."/>
            <person name="Lipzen A."/>
            <person name="Riley R."/>
            <person name="Andreopoulos W."/>
            <person name="He G."/>
            <person name="Johnson J."/>
            <person name="Nolan M."/>
            <person name="Tritt A."/>
            <person name="Barry K.W."/>
            <person name="Grigoriev I.V."/>
            <person name="Nagy L.G."/>
            <person name="Hibbett D."/>
            <person name="Henrissat B."/>
            <person name="Matheny P.B."/>
            <person name="Labbe J."/>
            <person name="Martin F.M."/>
        </authorList>
    </citation>
    <scope>NUCLEOTIDE SEQUENCE</scope>
    <source>
        <strain evidence="1">EC-137</strain>
    </source>
</reference>
<keyword evidence="2" id="KW-1185">Reference proteome</keyword>
<comment type="caution">
    <text evidence="1">The sequence shown here is derived from an EMBL/GenBank/DDBJ whole genome shotgun (WGS) entry which is preliminary data.</text>
</comment>
<feature type="non-terminal residue" evidence="1">
    <location>
        <position position="1"/>
    </location>
</feature>
<gene>
    <name evidence="1" type="ORF">K488DRAFT_75434</name>
</gene>
<dbReference type="Proteomes" id="UP000814128">
    <property type="component" value="Unassembled WGS sequence"/>
</dbReference>
<name>A0ACB8Q3M6_9AGAM</name>
<feature type="non-terminal residue" evidence="1">
    <location>
        <position position="211"/>
    </location>
</feature>